<organism evidence="1 2">
    <name type="scientific">Dictyobacter formicarum</name>
    <dbReference type="NCBI Taxonomy" id="2778368"/>
    <lineage>
        <taxon>Bacteria</taxon>
        <taxon>Bacillati</taxon>
        <taxon>Chloroflexota</taxon>
        <taxon>Ktedonobacteria</taxon>
        <taxon>Ktedonobacterales</taxon>
        <taxon>Dictyobacteraceae</taxon>
        <taxon>Dictyobacter</taxon>
    </lineage>
</organism>
<evidence type="ECO:0000313" key="1">
    <source>
        <dbReference type="EMBL" id="GHO84217.1"/>
    </source>
</evidence>
<keyword evidence="2" id="KW-1185">Reference proteome</keyword>
<protein>
    <submittedName>
        <fullName evidence="1">Uncharacterized protein</fullName>
    </submittedName>
</protein>
<dbReference type="EMBL" id="BNJJ01000005">
    <property type="protein sequence ID" value="GHO84217.1"/>
    <property type="molecule type" value="Genomic_DNA"/>
</dbReference>
<reference evidence="1 2" key="1">
    <citation type="journal article" date="2021" name="Int. J. Syst. Evol. Microbiol.">
        <title>Reticulibacter mediterranei gen. nov., sp. nov., within the new family Reticulibacteraceae fam. nov., and Ktedonospora formicarum gen. nov., sp. nov., Ktedonobacter robiniae sp. nov., Dictyobacter formicarum sp. nov. and Dictyobacter arantiisoli sp. nov., belonging to the class Ktedonobacteria.</title>
        <authorList>
            <person name="Yabe S."/>
            <person name="Zheng Y."/>
            <person name="Wang C.M."/>
            <person name="Sakai Y."/>
            <person name="Abe K."/>
            <person name="Yokota A."/>
            <person name="Donadio S."/>
            <person name="Cavaletti L."/>
            <person name="Monciardini P."/>
        </authorList>
    </citation>
    <scope>NUCLEOTIDE SEQUENCE [LARGE SCALE GENOMIC DNA]</scope>
    <source>
        <strain evidence="1 2">SOSP1-9</strain>
    </source>
</reference>
<sequence length="53" mass="5984">MALVPFGWRAAVSFNLISELDIVMKPTKAQLYISDQYTVITVLSWDKIQGVIL</sequence>
<evidence type="ECO:0000313" key="2">
    <source>
        <dbReference type="Proteomes" id="UP000635565"/>
    </source>
</evidence>
<gene>
    <name evidence="1" type="ORF">KSZ_22230</name>
</gene>
<proteinExistence type="predicted"/>
<dbReference type="Proteomes" id="UP000635565">
    <property type="component" value="Unassembled WGS sequence"/>
</dbReference>
<accession>A0ABQ3VE83</accession>
<name>A0ABQ3VE83_9CHLR</name>
<comment type="caution">
    <text evidence="1">The sequence shown here is derived from an EMBL/GenBank/DDBJ whole genome shotgun (WGS) entry which is preliminary data.</text>
</comment>